<protein>
    <submittedName>
        <fullName evidence="1">Uncharacterized protein</fullName>
    </submittedName>
</protein>
<comment type="caution">
    <text evidence="1">The sequence shown here is derived from an EMBL/GenBank/DDBJ whole genome shotgun (WGS) entry which is preliminary data.</text>
</comment>
<gene>
    <name evidence="1" type="ORF">N0F65_007392</name>
</gene>
<evidence type="ECO:0000313" key="1">
    <source>
        <dbReference type="EMBL" id="DBA05230.1"/>
    </source>
</evidence>
<dbReference type="EMBL" id="DAKRPA010000001">
    <property type="protein sequence ID" value="DBA05230.1"/>
    <property type="molecule type" value="Genomic_DNA"/>
</dbReference>
<evidence type="ECO:0000313" key="2">
    <source>
        <dbReference type="Proteomes" id="UP001146120"/>
    </source>
</evidence>
<proteinExistence type="predicted"/>
<sequence>MERLYKFIKDNIAYILQGGNGYYLTKNRDAFGEINYEVVKDQRNFDMWLPINNAIELGDDGLIETDNTNSETFEIVERLSEVIDHYRDDITYGKIDFMPYNAKTGVCDAKSSKFDWNSNKVFNKFNGFVHKHDPNFVIDQTKFKSFTTHIQEVWGSGRADILEYNMKLFAWYVQKPYQKTGACVVLEGEEGCGKNIIFEMLSSHPTAMIERKGIDPYRVKDCSNIMIASNNSYSVKASNRMRRFVYLLCKSDRIGDIPHFTAILDEFNKADGGIHLYHYLMSIDLEGFHPEDDAPMTKEKSDLQKSAIDKPIKWLIECVINGTKKNIFTDRQLENTRDVPEFVPIRDMLKKYTEWMLEEAKDGSAYSEERFSKELSKVLGPNHRKSVQKIRLRGYDLSANGLKEKIAKYTRRNDLFDD</sequence>
<name>A0AAV2ZI70_9STRA</name>
<dbReference type="Proteomes" id="UP001146120">
    <property type="component" value="Unassembled WGS sequence"/>
</dbReference>
<reference evidence="1" key="2">
    <citation type="journal article" date="2023" name="Microbiol Resour">
        <title>Decontamination and Annotation of the Draft Genome Sequence of the Oomycete Lagenidium giganteum ARSEF 373.</title>
        <authorList>
            <person name="Morgan W.R."/>
            <person name="Tartar A."/>
        </authorList>
    </citation>
    <scope>NUCLEOTIDE SEQUENCE</scope>
    <source>
        <strain evidence="1">ARSEF 373</strain>
    </source>
</reference>
<accession>A0AAV2ZI70</accession>
<reference evidence="1" key="1">
    <citation type="submission" date="2022-11" db="EMBL/GenBank/DDBJ databases">
        <authorList>
            <person name="Morgan W.R."/>
            <person name="Tartar A."/>
        </authorList>
    </citation>
    <scope>NUCLEOTIDE SEQUENCE</scope>
    <source>
        <strain evidence="1">ARSEF 373</strain>
    </source>
</reference>
<organism evidence="1 2">
    <name type="scientific">Lagenidium giganteum</name>
    <dbReference type="NCBI Taxonomy" id="4803"/>
    <lineage>
        <taxon>Eukaryota</taxon>
        <taxon>Sar</taxon>
        <taxon>Stramenopiles</taxon>
        <taxon>Oomycota</taxon>
        <taxon>Peronosporomycetes</taxon>
        <taxon>Pythiales</taxon>
        <taxon>Pythiaceae</taxon>
    </lineage>
</organism>
<dbReference type="AlphaFoldDB" id="A0AAV2ZI70"/>
<keyword evidence="2" id="KW-1185">Reference proteome</keyword>